<evidence type="ECO:0000256" key="9">
    <source>
        <dbReference type="PROSITE-ProRule" id="PRU00708"/>
    </source>
</evidence>
<dbReference type="Gene3D" id="3.90.176.10">
    <property type="entry name" value="Toxin ADP-ribosyltransferase, Chain A, domain 1"/>
    <property type="match status" value="1"/>
</dbReference>
<keyword evidence="13" id="KW-1185">Reference proteome</keyword>
<feature type="repeat" description="TPR" evidence="8">
    <location>
        <begin position="759"/>
        <end position="792"/>
    </location>
</feature>
<evidence type="ECO:0000256" key="6">
    <source>
        <dbReference type="ARBA" id="ARBA00022803"/>
    </source>
</evidence>
<feature type="repeat" description="TPR" evidence="8">
    <location>
        <begin position="843"/>
        <end position="876"/>
    </location>
</feature>
<dbReference type="InterPro" id="IPR019734">
    <property type="entry name" value="TPR_rpt"/>
</dbReference>
<dbReference type="Gene3D" id="1.25.40.10">
    <property type="entry name" value="Tetratricopeptide repeat domain"/>
    <property type="match status" value="4"/>
</dbReference>
<dbReference type="Pfam" id="PF01129">
    <property type="entry name" value="ART"/>
    <property type="match status" value="1"/>
</dbReference>
<evidence type="ECO:0000256" key="1">
    <source>
        <dbReference type="ARBA" id="ARBA00009558"/>
    </source>
</evidence>
<feature type="repeat" description="TPR" evidence="8">
    <location>
        <begin position="927"/>
        <end position="960"/>
    </location>
</feature>
<dbReference type="InterPro" id="IPR000768">
    <property type="entry name" value="ART"/>
</dbReference>
<evidence type="ECO:0000256" key="2">
    <source>
        <dbReference type="ARBA" id="ARBA00022676"/>
    </source>
</evidence>
<reference evidence="11" key="1">
    <citation type="submission" date="2021-02" db="EMBL/GenBank/DDBJ databases">
        <authorList>
            <person name="Nowell W R."/>
        </authorList>
    </citation>
    <scope>NUCLEOTIDE SEQUENCE</scope>
</reference>
<dbReference type="GO" id="GO:0106274">
    <property type="term" value="F:NAD+-protein-arginine ADP-ribosyltransferase activity"/>
    <property type="evidence" value="ECO:0007669"/>
    <property type="project" value="UniProtKB-EC"/>
</dbReference>
<dbReference type="Pfam" id="PF13424">
    <property type="entry name" value="TPR_12"/>
    <property type="match status" value="5"/>
</dbReference>
<dbReference type="PROSITE" id="PS51996">
    <property type="entry name" value="TR_MART"/>
    <property type="match status" value="1"/>
</dbReference>
<comment type="caution">
    <text evidence="11">The sequence shown here is derived from an EMBL/GenBank/DDBJ whole genome shotgun (WGS) entry which is preliminary data.</text>
</comment>
<feature type="repeat" description="PPR" evidence="9">
    <location>
        <begin position="1040"/>
        <end position="1074"/>
    </location>
</feature>
<comment type="catalytic activity">
    <reaction evidence="7 10">
        <text>L-arginyl-[protein] + NAD(+) = N(omega)-(ADP-D-ribosyl)-L-arginyl-[protein] + nicotinamide + H(+)</text>
        <dbReference type="Rhea" id="RHEA:19149"/>
        <dbReference type="Rhea" id="RHEA-COMP:10532"/>
        <dbReference type="Rhea" id="RHEA-COMP:15087"/>
        <dbReference type="ChEBI" id="CHEBI:15378"/>
        <dbReference type="ChEBI" id="CHEBI:17154"/>
        <dbReference type="ChEBI" id="CHEBI:29965"/>
        <dbReference type="ChEBI" id="CHEBI:57540"/>
        <dbReference type="ChEBI" id="CHEBI:142554"/>
        <dbReference type="EC" id="2.4.2.31"/>
    </reaction>
</comment>
<gene>
    <name evidence="11" type="ORF">BJG266_LOCUS13835</name>
    <name evidence="12" type="ORF">QVE165_LOCUS52320</name>
</gene>
<keyword evidence="3 10" id="KW-0808">Transferase</keyword>
<keyword evidence="10" id="KW-0521">NADP</keyword>
<dbReference type="NCBIfam" id="TIGR00756">
    <property type="entry name" value="PPR"/>
    <property type="match status" value="1"/>
</dbReference>
<dbReference type="PROSITE" id="PS50005">
    <property type="entry name" value="TPR"/>
    <property type="match status" value="11"/>
</dbReference>
<feature type="repeat" description="TPR" evidence="8">
    <location>
        <begin position="507"/>
        <end position="540"/>
    </location>
</feature>
<dbReference type="Pfam" id="PF13374">
    <property type="entry name" value="TPR_10"/>
    <property type="match status" value="1"/>
</dbReference>
<dbReference type="InterPro" id="IPR002885">
    <property type="entry name" value="PPR_rpt"/>
</dbReference>
<sequence length="1082" mass="124319">MSGSGSNQEASLPSNPFINNNSATITSPDVIRLRRWVIQNYSILWLDECMDETSKDYENSLTQIRTIADNVTVFKQRDECIDFLTDGQEDIKSYLVVENSMAQQIIPLINDIPQLDSVHVFGNIKSLSEEPTKKWQKIKRVHTNTDDLCQALQFGIKQYHQDSIAMSFITANEMASTDNLNQLEPTFMYTQIFKDILLDMEHGKQAIKHFTAYCRNNNSVSPTNIDRFEKEYHAQSAIWWYTFPSNIYSMLNYALRSMEGDTIINMGFFINDLHQQILELYHKQVNSDHGKSFIVYRGQGLSKANFEELKKTEAGLLSFNNFLSTSTEQDVALGLAYSASENVDMVGILFVMSVDPNVKSAPFASIKELSYFREEDEILFSMHTVFRVSAIKQMDDNNQLYQVELQLTSDDDQQLRLLTDRIRTEAGGTGWHRLGNLLLKIGQFNKAEELCSVLLQQTSDESEKALYYGSLGCVKIGQGDYEKAIWYYEQGLKTYQKTIRSYHPYLATSYNNIGAVYDMMGDYSKALSSLEKALEIRQKTLPSNHSDLATTYNSIGLVYKNMGEYSKATSFYEKALEMYQKTLPSNHPDLATSYNNISAVYDMMGNYSKALSSLEKALEIKQKTLPSNHPSLATSYNNIDLVYKNMGEYLKALSFYENALKMYQETLPLNHPLLANSYSNIGFIYSKMGEYSKALSSHEKALDIRQKTLPSNHPSLATSYNNIGFVYGKVREYLKALSFYEKALKMYQKTLPTNHHHMATSYNNIAAVYTQMGEYPQALSFYEKSIEIHQKTLPSNHPSLSISYDNIGFMYNSMRQYSKALLSLEKALEIKQKTLPSNHPDLATSYNNIGALYDMMGDYSKALSFYEKALKIYEETLPSNHPDLASSFNNIGNLCNMIREYPKALSFYERALETIQKTLPTNYPYLAISYNNIANVYDKMGEYSKALSYFERALDIFQQKTIDLFFQIHKPNDINLIIFFNACAELGDEKSFKLGKQIYLKLLSNRKLLSEKLAHSILNMFSKYSDIESTKKVFPQLNRNEMTYGLMMNMYNKRNEPKQTLNLYEEMKREKIQPNEQIYFNS</sequence>
<dbReference type="EC" id="2.4.2.31" evidence="10"/>
<dbReference type="Proteomes" id="UP000663877">
    <property type="component" value="Unassembled WGS sequence"/>
</dbReference>
<dbReference type="PROSITE" id="PS50293">
    <property type="entry name" value="TPR_REGION"/>
    <property type="match status" value="7"/>
</dbReference>
<dbReference type="Proteomes" id="UP000663832">
    <property type="component" value="Unassembled WGS sequence"/>
</dbReference>
<comment type="similarity">
    <text evidence="1 10">Belongs to the Arg-specific ADP-ribosyltransferase family.</text>
</comment>
<feature type="repeat" description="TPR" evidence="8">
    <location>
        <begin position="591"/>
        <end position="624"/>
    </location>
</feature>
<dbReference type="SUPFAM" id="SSF56399">
    <property type="entry name" value="ADP-ribosylation"/>
    <property type="match status" value="1"/>
</dbReference>
<dbReference type="GO" id="GO:0016779">
    <property type="term" value="F:nucleotidyltransferase activity"/>
    <property type="evidence" value="ECO:0007669"/>
    <property type="project" value="UniProtKB-KW"/>
</dbReference>
<organism evidence="11 14">
    <name type="scientific">Adineta steineri</name>
    <dbReference type="NCBI Taxonomy" id="433720"/>
    <lineage>
        <taxon>Eukaryota</taxon>
        <taxon>Metazoa</taxon>
        <taxon>Spiralia</taxon>
        <taxon>Gnathifera</taxon>
        <taxon>Rotifera</taxon>
        <taxon>Eurotatoria</taxon>
        <taxon>Bdelloidea</taxon>
        <taxon>Adinetida</taxon>
        <taxon>Adinetidae</taxon>
        <taxon>Adineta</taxon>
    </lineage>
</organism>
<evidence type="ECO:0000256" key="10">
    <source>
        <dbReference type="RuleBase" id="RU361228"/>
    </source>
</evidence>
<dbReference type="InterPro" id="IPR011990">
    <property type="entry name" value="TPR-like_helical_dom_sf"/>
</dbReference>
<feature type="repeat" description="TPR" evidence="8">
    <location>
        <begin position="717"/>
        <end position="750"/>
    </location>
</feature>
<name>A0A814DT30_9BILA</name>
<dbReference type="EMBL" id="CAJNOI010000056">
    <property type="protein sequence ID" value="CAF0962577.1"/>
    <property type="molecule type" value="Genomic_DNA"/>
</dbReference>
<dbReference type="OrthoDB" id="5986190at2759"/>
<keyword evidence="2 10" id="KW-0328">Glycosyltransferase</keyword>
<feature type="repeat" description="TPR" evidence="8">
    <location>
        <begin position="801"/>
        <end position="834"/>
    </location>
</feature>
<keyword evidence="6 8" id="KW-0802">TPR repeat</keyword>
<feature type="repeat" description="TPR" evidence="8">
    <location>
        <begin position="675"/>
        <end position="708"/>
    </location>
</feature>
<evidence type="ECO:0000256" key="3">
    <source>
        <dbReference type="ARBA" id="ARBA00022679"/>
    </source>
</evidence>
<accession>A0A814DT30</accession>
<dbReference type="AlphaFoldDB" id="A0A814DT30"/>
<keyword evidence="5" id="KW-0677">Repeat</keyword>
<feature type="repeat" description="TPR" evidence="8">
    <location>
        <begin position="885"/>
        <end position="918"/>
    </location>
</feature>
<dbReference type="SUPFAM" id="SSF48452">
    <property type="entry name" value="TPR-like"/>
    <property type="match status" value="4"/>
</dbReference>
<evidence type="ECO:0000256" key="8">
    <source>
        <dbReference type="PROSITE-ProRule" id="PRU00339"/>
    </source>
</evidence>
<evidence type="ECO:0000313" key="13">
    <source>
        <dbReference type="Proteomes" id="UP000663832"/>
    </source>
</evidence>
<dbReference type="EMBL" id="CAJNOM010001220">
    <property type="protein sequence ID" value="CAF1598919.1"/>
    <property type="molecule type" value="Genomic_DNA"/>
</dbReference>
<dbReference type="PANTHER" id="PTHR45641:SF1">
    <property type="entry name" value="AAA+ ATPASE DOMAIN-CONTAINING PROTEIN"/>
    <property type="match status" value="1"/>
</dbReference>
<proteinExistence type="inferred from homology"/>
<evidence type="ECO:0000313" key="12">
    <source>
        <dbReference type="EMBL" id="CAF1598919.1"/>
    </source>
</evidence>
<dbReference type="SMART" id="SM00028">
    <property type="entry name" value="TPR"/>
    <property type="match status" value="13"/>
</dbReference>
<protein>
    <recommendedName>
        <fullName evidence="10">NAD(P)(+)--arginine ADP-ribosyltransferase</fullName>
        <ecNumber evidence="10">2.4.2.31</ecNumber>
    </recommendedName>
    <alternativeName>
        <fullName evidence="10">Mono(ADP-ribosyl)transferase</fullName>
    </alternativeName>
</protein>
<evidence type="ECO:0000256" key="4">
    <source>
        <dbReference type="ARBA" id="ARBA00022695"/>
    </source>
</evidence>
<keyword evidence="10" id="KW-0520">NAD</keyword>
<dbReference type="PRINTS" id="PR00381">
    <property type="entry name" value="KINESINLIGHT"/>
</dbReference>
<dbReference type="Pfam" id="PF00515">
    <property type="entry name" value="TPR_1"/>
    <property type="match status" value="1"/>
</dbReference>
<evidence type="ECO:0000256" key="7">
    <source>
        <dbReference type="ARBA" id="ARBA00047597"/>
    </source>
</evidence>
<dbReference type="PROSITE" id="PS51375">
    <property type="entry name" value="PPR"/>
    <property type="match status" value="1"/>
</dbReference>
<feature type="repeat" description="TPR" evidence="8">
    <location>
        <begin position="633"/>
        <end position="666"/>
    </location>
</feature>
<evidence type="ECO:0000313" key="11">
    <source>
        <dbReference type="EMBL" id="CAF0962577.1"/>
    </source>
</evidence>
<keyword evidence="4" id="KW-0548">Nucleotidyltransferase</keyword>
<evidence type="ECO:0000256" key="5">
    <source>
        <dbReference type="ARBA" id="ARBA00022737"/>
    </source>
</evidence>
<feature type="repeat" description="TPR" evidence="8">
    <location>
        <begin position="549"/>
        <end position="582"/>
    </location>
</feature>
<dbReference type="PANTHER" id="PTHR45641">
    <property type="entry name" value="TETRATRICOPEPTIDE REPEAT PROTEIN (AFU_ORTHOLOGUE AFUA_6G03870)"/>
    <property type="match status" value="1"/>
</dbReference>
<evidence type="ECO:0000313" key="14">
    <source>
        <dbReference type="Proteomes" id="UP000663877"/>
    </source>
</evidence>